<sequence length="110" mass="12583">MFEVNDYVERTIRKLIHLTKAERVKWKKTGENSYSYSTSNATVTMSKNLFVGSPVFTMLDSEGEEIERIDRPRIGLSSGVEIEMLWDAIMSQESASQDAVKRFLNDLDSL</sequence>
<dbReference type="EMBL" id="FNDT01000005">
    <property type="protein sequence ID" value="SDH99613.1"/>
    <property type="molecule type" value="Genomic_DNA"/>
</dbReference>
<evidence type="ECO:0000313" key="2">
    <source>
        <dbReference type="Proteomes" id="UP000199258"/>
    </source>
</evidence>
<name>A0A1G8GYZ3_9MICC</name>
<dbReference type="Proteomes" id="UP000199258">
    <property type="component" value="Unassembled WGS sequence"/>
</dbReference>
<keyword evidence="2" id="KW-1185">Reference proteome</keyword>
<dbReference type="AlphaFoldDB" id="A0A1G8GYZ3"/>
<organism evidence="1 2">
    <name type="scientific">Arthrobacter subterraneus</name>
    <dbReference type="NCBI Taxonomy" id="335973"/>
    <lineage>
        <taxon>Bacteria</taxon>
        <taxon>Bacillati</taxon>
        <taxon>Actinomycetota</taxon>
        <taxon>Actinomycetes</taxon>
        <taxon>Micrococcales</taxon>
        <taxon>Micrococcaceae</taxon>
        <taxon>Arthrobacter</taxon>
    </lineage>
</organism>
<reference evidence="1 2" key="1">
    <citation type="submission" date="2016-10" db="EMBL/GenBank/DDBJ databases">
        <authorList>
            <person name="de Groot N.N."/>
        </authorList>
    </citation>
    <scope>NUCLEOTIDE SEQUENCE [LARGE SCALE GENOMIC DNA]</scope>
    <source>
        <strain evidence="1 2">NP_1H</strain>
    </source>
</reference>
<accession>A0A1G8GYZ3</accession>
<dbReference type="RefSeq" id="WP_090585542.1">
    <property type="nucleotide sequence ID" value="NZ_FNDT01000005.1"/>
</dbReference>
<evidence type="ECO:0000313" key="1">
    <source>
        <dbReference type="EMBL" id="SDH99613.1"/>
    </source>
</evidence>
<gene>
    <name evidence="1" type="ORF">SAMN04488693_1052</name>
</gene>
<protein>
    <submittedName>
        <fullName evidence="1">Uncharacterized protein</fullName>
    </submittedName>
</protein>
<proteinExistence type="predicted"/>